<feature type="binding site" evidence="5">
    <location>
        <position position="124"/>
    </location>
    <ligand>
        <name>N(2)-acetyl-L-ornithine</name>
        <dbReference type="ChEBI" id="CHEBI:57805"/>
    </ligand>
</feature>
<dbReference type="InterPro" id="IPR049704">
    <property type="entry name" value="Aminotrans_3_PPA_site"/>
</dbReference>
<proteinExistence type="inferred from homology"/>
<dbReference type="NCBIfam" id="NF002797">
    <property type="entry name" value="PRK02936.1"/>
    <property type="match status" value="1"/>
</dbReference>
<dbReference type="GO" id="GO:0005737">
    <property type="term" value="C:cytoplasm"/>
    <property type="evidence" value="ECO:0007669"/>
    <property type="project" value="UniProtKB-SubCell"/>
</dbReference>
<dbReference type="RefSeq" id="WP_036103849.1">
    <property type="nucleotide sequence ID" value="NZ_AODG01000004.1"/>
</dbReference>
<comment type="pathway">
    <text evidence="5">Amino-acid biosynthesis; L-arginine biosynthesis; N(2)-acetyl-L-ornithine from L-glutamate: step 4/4.</text>
</comment>
<dbReference type="HAMAP" id="MF_01107">
    <property type="entry name" value="ArgD_aminotrans_3"/>
    <property type="match status" value="1"/>
</dbReference>
<dbReference type="CDD" id="cd00610">
    <property type="entry name" value="OAT_like"/>
    <property type="match status" value="1"/>
</dbReference>
<feature type="binding site" evidence="5">
    <location>
        <begin position="205"/>
        <end position="208"/>
    </location>
    <ligand>
        <name>pyridoxal 5'-phosphate</name>
        <dbReference type="ChEBI" id="CHEBI:597326"/>
    </ligand>
</feature>
<evidence type="ECO:0000256" key="5">
    <source>
        <dbReference type="HAMAP-Rule" id="MF_01107"/>
    </source>
</evidence>
<dbReference type="InterPro" id="IPR015422">
    <property type="entry name" value="PyrdxlP-dep_Trfase_small"/>
</dbReference>
<dbReference type="InterPro" id="IPR005814">
    <property type="entry name" value="Aminotrans_3"/>
</dbReference>
<comment type="cofactor">
    <cofactor evidence="5">
        <name>pyridoxal 5'-phosphate</name>
        <dbReference type="ChEBI" id="CHEBI:597326"/>
    </cofactor>
    <text evidence="5">Binds 1 pyridoxal phosphate per subunit.</text>
</comment>
<dbReference type="PIRSF" id="PIRSF000521">
    <property type="entry name" value="Transaminase_4ab_Lys_Orn"/>
    <property type="match status" value="1"/>
</dbReference>
<dbReference type="Gene3D" id="3.90.1150.10">
    <property type="entry name" value="Aspartate Aminotransferase, domain 1"/>
    <property type="match status" value="1"/>
</dbReference>
<dbReference type="AlphaFoldDB" id="A0A829RA94"/>
<dbReference type="InterPro" id="IPR015421">
    <property type="entry name" value="PyrdxlP-dep_Trfase_major"/>
</dbReference>
<dbReference type="GO" id="GO:0003992">
    <property type="term" value="F:N2-acetyl-L-ornithine:2-oxoglutarate 5-aminotransferase activity"/>
    <property type="evidence" value="ECO:0007669"/>
    <property type="project" value="UniProtKB-UniRule"/>
</dbReference>
<keyword evidence="5" id="KW-0055">Arginine biosynthesis</keyword>
<dbReference type="SUPFAM" id="SSF53383">
    <property type="entry name" value="PLP-dependent transferases"/>
    <property type="match status" value="1"/>
</dbReference>
<dbReference type="EC" id="2.6.1.11" evidence="5"/>
<dbReference type="PANTHER" id="PTHR11986:SF79">
    <property type="entry name" value="ACETYLORNITHINE AMINOTRANSFERASE, MITOCHONDRIAL"/>
    <property type="match status" value="1"/>
</dbReference>
<comment type="subcellular location">
    <subcellularLocation>
        <location evidence="5">Cytoplasm</location>
    </subcellularLocation>
</comment>
<keyword evidence="4 5" id="KW-0663">Pyridoxal phosphate</keyword>
<feature type="binding site" evidence="5">
    <location>
        <position position="121"/>
    </location>
    <ligand>
        <name>pyridoxal 5'-phosphate</name>
        <dbReference type="ChEBI" id="CHEBI:597326"/>
    </ligand>
</feature>
<organism evidence="6 7">
    <name type="scientific">Listeria grayi FSL F6-1183</name>
    <dbReference type="NCBI Taxonomy" id="1265827"/>
    <lineage>
        <taxon>Bacteria</taxon>
        <taxon>Bacillati</taxon>
        <taxon>Bacillota</taxon>
        <taxon>Bacilli</taxon>
        <taxon>Bacillales</taxon>
        <taxon>Listeriaceae</taxon>
        <taxon>Listeria</taxon>
    </lineage>
</organism>
<keyword evidence="2 5" id="KW-0028">Amino-acid biosynthesis</keyword>
<comment type="catalytic activity">
    <reaction evidence="5">
        <text>N(2)-acetyl-L-ornithine + 2-oxoglutarate = N-acetyl-L-glutamate 5-semialdehyde + L-glutamate</text>
        <dbReference type="Rhea" id="RHEA:18049"/>
        <dbReference type="ChEBI" id="CHEBI:16810"/>
        <dbReference type="ChEBI" id="CHEBI:29123"/>
        <dbReference type="ChEBI" id="CHEBI:29985"/>
        <dbReference type="ChEBI" id="CHEBI:57805"/>
        <dbReference type="EC" id="2.6.1.11"/>
    </reaction>
</comment>
<dbReference type="Proteomes" id="UP000019251">
    <property type="component" value="Unassembled WGS sequence"/>
</dbReference>
<comment type="subunit">
    <text evidence="5">Homodimer.</text>
</comment>
<feature type="binding site" evidence="5">
    <location>
        <position position="263"/>
    </location>
    <ligand>
        <name>pyridoxal 5'-phosphate</name>
        <dbReference type="ChEBI" id="CHEBI:597326"/>
    </ligand>
</feature>
<sequence>MKNVFPNYKRYPIELVEGKGTNVKDAQGKTYLDFTSGIAVCNLGHVPDSVKTVVEAQLNKIWHTSNLYESSLEEEVAAKVAQNEAYQVFFCNSGTEANEAAIKLARKYTHKEKIISFTQSFHGRTFGSMSATGQSKIKEGFGKLVPGFEFATFNENSALEQIDEDTAAVFIELVQGEGGVNEADPTWVQAIQSKCEETGALLIVDEIQTGIGRTGTRYAFEQYAISPDIFTLAKGLANGFPIGAMVGKNKLAEAFGPGSHGSTFGGNKIALAAAKQVLTEIDQPAFLEELNIKAADFKKQLTALVKGLPGSEVRGKGFLLGIELPGPADEVIAACRENGLLVLSAGPNVLRILPPLTATEEEITAALAILNDALLEKWMIQEG</sequence>
<dbReference type="NCBIfam" id="NF002325">
    <property type="entry name" value="PRK01278.1"/>
    <property type="match status" value="1"/>
</dbReference>
<dbReference type="FunFam" id="3.40.640.10:FF:000004">
    <property type="entry name" value="Acetylornithine aminotransferase"/>
    <property type="match status" value="1"/>
</dbReference>
<evidence type="ECO:0000256" key="1">
    <source>
        <dbReference type="ARBA" id="ARBA00022576"/>
    </source>
</evidence>
<feature type="modified residue" description="N6-(pyridoxal phosphate)lysine" evidence="5">
    <location>
        <position position="234"/>
    </location>
</feature>
<comment type="similarity">
    <text evidence="5">Belongs to the class-III pyridoxal-phosphate-dependent aminotransferase family. ArgD subfamily.</text>
</comment>
<dbReference type="InterPro" id="IPR004636">
    <property type="entry name" value="AcOrn/SuccOrn_fam"/>
</dbReference>
<accession>A0A829RA94</accession>
<reference evidence="6 7" key="1">
    <citation type="submission" date="2012-12" db="EMBL/GenBank/DDBJ databases">
        <title>Novel taxa of Listeriaceae from agricultural environments in the United States.</title>
        <authorList>
            <person name="den Bakker H.C."/>
            <person name="Allred A."/>
            <person name="Warchocki S."/>
            <person name="Wright E.M."/>
            <person name="Burrell A."/>
            <person name="Nightingale K.K."/>
            <person name="Kephart D."/>
            <person name="Wiedmann M."/>
        </authorList>
    </citation>
    <scope>NUCLEOTIDE SEQUENCE [LARGE SCALE GENOMIC DNA]</scope>
    <source>
        <strain evidence="6 7">FSL F6-1183</strain>
    </source>
</reference>
<dbReference type="PANTHER" id="PTHR11986">
    <property type="entry name" value="AMINOTRANSFERASE CLASS III"/>
    <property type="match status" value="1"/>
</dbReference>
<dbReference type="InterPro" id="IPR015424">
    <property type="entry name" value="PyrdxlP-dep_Trfase"/>
</dbReference>
<keyword evidence="3 5" id="KW-0808">Transferase</keyword>
<dbReference type="EMBL" id="AODG01000004">
    <property type="protein sequence ID" value="EUJ29773.1"/>
    <property type="molecule type" value="Genomic_DNA"/>
</dbReference>
<dbReference type="NCBIfam" id="TIGR00707">
    <property type="entry name" value="argD"/>
    <property type="match status" value="1"/>
</dbReference>
<dbReference type="GO" id="GO:0006526">
    <property type="term" value="P:L-arginine biosynthetic process"/>
    <property type="evidence" value="ECO:0007669"/>
    <property type="project" value="UniProtKB-UniRule"/>
</dbReference>
<dbReference type="Pfam" id="PF00202">
    <property type="entry name" value="Aminotran_3"/>
    <property type="match status" value="1"/>
</dbReference>
<dbReference type="UniPathway" id="UPA00068">
    <property type="reaction ID" value="UER00109"/>
</dbReference>
<dbReference type="InterPro" id="IPR050103">
    <property type="entry name" value="Class-III_PLP-dep_AT"/>
</dbReference>
<protein>
    <recommendedName>
        <fullName evidence="5">Acetylornithine aminotransferase</fullName>
        <shortName evidence="5">ACOAT</shortName>
        <ecNumber evidence="5">2.6.1.11</ecNumber>
    </recommendedName>
</protein>
<gene>
    <name evidence="5 6" type="primary">argD</name>
    <name evidence="6" type="ORF">LMUR_01662</name>
</gene>
<dbReference type="GO" id="GO:0042802">
    <property type="term" value="F:identical protein binding"/>
    <property type="evidence" value="ECO:0007669"/>
    <property type="project" value="TreeGrafter"/>
</dbReference>
<name>A0A829RA94_LISGR</name>
<dbReference type="Gene3D" id="3.40.640.10">
    <property type="entry name" value="Type I PLP-dependent aspartate aminotransferase-like (Major domain)"/>
    <property type="match status" value="1"/>
</dbReference>
<feature type="binding site" evidence="5">
    <location>
        <begin position="94"/>
        <end position="95"/>
    </location>
    <ligand>
        <name>pyridoxal 5'-phosphate</name>
        <dbReference type="ChEBI" id="CHEBI:597326"/>
    </ligand>
</feature>
<comment type="miscellaneous">
    <text evidence="5">May also have succinyldiaminopimelate aminotransferase activity, thus carrying out the corresponding step in lysine biosynthesis.</text>
</comment>
<evidence type="ECO:0000313" key="7">
    <source>
        <dbReference type="Proteomes" id="UP000019251"/>
    </source>
</evidence>
<evidence type="ECO:0000256" key="4">
    <source>
        <dbReference type="ARBA" id="ARBA00022898"/>
    </source>
</evidence>
<keyword evidence="5" id="KW-0963">Cytoplasm</keyword>
<comment type="caution">
    <text evidence="6">The sequence shown here is derived from an EMBL/GenBank/DDBJ whole genome shotgun (WGS) entry which is preliminary data.</text>
</comment>
<dbReference type="GO" id="GO:0030170">
    <property type="term" value="F:pyridoxal phosphate binding"/>
    <property type="evidence" value="ECO:0007669"/>
    <property type="project" value="InterPro"/>
</dbReference>
<dbReference type="PROSITE" id="PS00600">
    <property type="entry name" value="AA_TRANSFER_CLASS_3"/>
    <property type="match status" value="1"/>
</dbReference>
<evidence type="ECO:0000313" key="6">
    <source>
        <dbReference type="EMBL" id="EUJ29773.1"/>
    </source>
</evidence>
<evidence type="ECO:0000256" key="3">
    <source>
        <dbReference type="ARBA" id="ARBA00022679"/>
    </source>
</evidence>
<feature type="binding site" evidence="5">
    <location>
        <position position="262"/>
    </location>
    <ligand>
        <name>N(2)-acetyl-L-ornithine</name>
        <dbReference type="ChEBI" id="CHEBI:57805"/>
    </ligand>
</feature>
<evidence type="ECO:0000256" key="2">
    <source>
        <dbReference type="ARBA" id="ARBA00022605"/>
    </source>
</evidence>
<keyword evidence="1 5" id="KW-0032">Aminotransferase</keyword>